<sequence>MAIPEHRIFCNGCSGPIHNQLPIYCTVQVQAGASTPFEFNATTFSRTGHLPHLLRPLSQPLPHPHPHPHPFPPPRPRTQPPPYPPYPHVRCLISVPRLHEPLFPLARHEPGSPRDMVREGRGLTRRGLNSPRMQGLQASGMQAGRACDPSNGPGPQPIGGRITNCDGPLK</sequence>
<dbReference type="AlphaFoldDB" id="A0A2J6TGJ2"/>
<dbReference type="RefSeq" id="XP_024739056.1">
    <property type="nucleotide sequence ID" value="XM_024872201.1"/>
</dbReference>
<feature type="compositionally biased region" description="Pro residues" evidence="1">
    <location>
        <begin position="59"/>
        <end position="84"/>
    </location>
</feature>
<keyword evidence="3" id="KW-1185">Reference proteome</keyword>
<feature type="region of interest" description="Disordered" evidence="1">
    <location>
        <begin position="52"/>
        <end position="84"/>
    </location>
</feature>
<evidence type="ECO:0000256" key="1">
    <source>
        <dbReference type="SAM" id="MobiDB-lite"/>
    </source>
</evidence>
<protein>
    <submittedName>
        <fullName evidence="2">Uncharacterized protein</fullName>
    </submittedName>
</protein>
<evidence type="ECO:0000313" key="3">
    <source>
        <dbReference type="Proteomes" id="UP000235371"/>
    </source>
</evidence>
<dbReference type="GeneID" id="36580282"/>
<evidence type="ECO:0000313" key="2">
    <source>
        <dbReference type="EMBL" id="PMD62152.1"/>
    </source>
</evidence>
<dbReference type="InParanoid" id="A0A2J6TGJ2"/>
<organism evidence="2 3">
    <name type="scientific">Hyaloscypha bicolor E</name>
    <dbReference type="NCBI Taxonomy" id="1095630"/>
    <lineage>
        <taxon>Eukaryota</taxon>
        <taxon>Fungi</taxon>
        <taxon>Dikarya</taxon>
        <taxon>Ascomycota</taxon>
        <taxon>Pezizomycotina</taxon>
        <taxon>Leotiomycetes</taxon>
        <taxon>Helotiales</taxon>
        <taxon>Hyaloscyphaceae</taxon>
        <taxon>Hyaloscypha</taxon>
        <taxon>Hyaloscypha bicolor</taxon>
    </lineage>
</organism>
<gene>
    <name evidence="2" type="ORF">K444DRAFT_363026</name>
</gene>
<dbReference type="Proteomes" id="UP000235371">
    <property type="component" value="Unassembled WGS sequence"/>
</dbReference>
<accession>A0A2J6TGJ2</accession>
<reference evidence="2 3" key="1">
    <citation type="submission" date="2016-04" db="EMBL/GenBank/DDBJ databases">
        <title>A degradative enzymes factory behind the ericoid mycorrhizal symbiosis.</title>
        <authorList>
            <consortium name="DOE Joint Genome Institute"/>
            <person name="Martino E."/>
            <person name="Morin E."/>
            <person name="Grelet G."/>
            <person name="Kuo A."/>
            <person name="Kohler A."/>
            <person name="Daghino S."/>
            <person name="Barry K."/>
            <person name="Choi C."/>
            <person name="Cichocki N."/>
            <person name="Clum A."/>
            <person name="Copeland A."/>
            <person name="Hainaut M."/>
            <person name="Haridas S."/>
            <person name="Labutti K."/>
            <person name="Lindquist E."/>
            <person name="Lipzen A."/>
            <person name="Khouja H.-R."/>
            <person name="Murat C."/>
            <person name="Ohm R."/>
            <person name="Olson A."/>
            <person name="Spatafora J."/>
            <person name="Veneault-Fourrey C."/>
            <person name="Henrissat B."/>
            <person name="Grigoriev I."/>
            <person name="Martin F."/>
            <person name="Perotto S."/>
        </authorList>
    </citation>
    <scope>NUCLEOTIDE SEQUENCE [LARGE SCALE GENOMIC DNA]</scope>
    <source>
        <strain evidence="2 3">E</strain>
    </source>
</reference>
<name>A0A2J6TGJ2_9HELO</name>
<dbReference type="EMBL" id="KZ613785">
    <property type="protein sequence ID" value="PMD62152.1"/>
    <property type="molecule type" value="Genomic_DNA"/>
</dbReference>
<feature type="region of interest" description="Disordered" evidence="1">
    <location>
        <begin position="140"/>
        <end position="170"/>
    </location>
</feature>
<proteinExistence type="predicted"/>